<feature type="compositionally biased region" description="Basic and acidic residues" evidence="21">
    <location>
        <begin position="1210"/>
        <end position="1223"/>
    </location>
</feature>
<dbReference type="GO" id="GO:0030981">
    <property type="term" value="C:cortical microtubule cytoskeleton"/>
    <property type="evidence" value="ECO:0007669"/>
    <property type="project" value="UniProtKB-ARBA"/>
</dbReference>
<dbReference type="GO" id="GO:0005828">
    <property type="term" value="C:kinetochore microtubule"/>
    <property type="evidence" value="ECO:0007669"/>
    <property type="project" value="UniProtKB-ARBA"/>
</dbReference>
<organism evidence="23 24">
    <name type="scientific">Sapajus apella</name>
    <name type="common">Brown-capped capuchin</name>
    <name type="synonym">Cebus apella</name>
    <dbReference type="NCBI Taxonomy" id="9515"/>
    <lineage>
        <taxon>Eukaryota</taxon>
        <taxon>Metazoa</taxon>
        <taxon>Chordata</taxon>
        <taxon>Craniata</taxon>
        <taxon>Vertebrata</taxon>
        <taxon>Euteleostomi</taxon>
        <taxon>Mammalia</taxon>
        <taxon>Eutheria</taxon>
        <taxon>Euarchontoglires</taxon>
        <taxon>Primates</taxon>
        <taxon>Haplorrhini</taxon>
        <taxon>Platyrrhini</taxon>
        <taxon>Cebidae</taxon>
        <taxon>Cebinae</taxon>
        <taxon>Sapajus</taxon>
    </lineage>
</organism>
<dbReference type="GO" id="GO:0031023">
    <property type="term" value="P:microtubule organizing center organization"/>
    <property type="evidence" value="ECO:0007669"/>
    <property type="project" value="UniProtKB-ARBA"/>
</dbReference>
<feature type="compositionally biased region" description="Polar residues" evidence="21">
    <location>
        <begin position="806"/>
        <end position="818"/>
    </location>
</feature>
<dbReference type="GO" id="GO:0043515">
    <property type="term" value="F:kinetochore binding"/>
    <property type="evidence" value="ECO:0007669"/>
    <property type="project" value="TreeGrafter"/>
</dbReference>
<evidence type="ECO:0000256" key="4">
    <source>
        <dbReference type="ARBA" id="ARBA00004629"/>
    </source>
</evidence>
<evidence type="ECO:0000256" key="3">
    <source>
        <dbReference type="ARBA" id="ARBA00004601"/>
    </source>
</evidence>
<feature type="region of interest" description="Disordered" evidence="21">
    <location>
        <begin position="1210"/>
        <end position="1245"/>
    </location>
</feature>
<dbReference type="GO" id="GO:0000776">
    <property type="term" value="C:kinetochore"/>
    <property type="evidence" value="ECO:0007669"/>
    <property type="project" value="UniProtKB-KW"/>
</dbReference>
<dbReference type="GO" id="GO:0071711">
    <property type="term" value="P:basement membrane organization"/>
    <property type="evidence" value="ECO:0007669"/>
    <property type="project" value="UniProtKB-ARBA"/>
</dbReference>
<dbReference type="GO" id="GO:0034453">
    <property type="term" value="P:microtubule anchoring"/>
    <property type="evidence" value="ECO:0007669"/>
    <property type="project" value="UniProtKB-ARBA"/>
</dbReference>
<evidence type="ECO:0000256" key="14">
    <source>
        <dbReference type="ARBA" id="ARBA00023212"/>
    </source>
</evidence>
<dbReference type="GO" id="GO:0051010">
    <property type="term" value="F:microtubule plus-end binding"/>
    <property type="evidence" value="ECO:0007669"/>
    <property type="project" value="UniProtKB-ARBA"/>
</dbReference>
<dbReference type="FunFam" id="1.25.10.10:FF:000006">
    <property type="entry name" value="CLIP-associating protein 1 isoform 2"/>
    <property type="match status" value="1"/>
</dbReference>
<dbReference type="Proteomes" id="UP000504640">
    <property type="component" value="Unplaced"/>
</dbReference>
<dbReference type="GeneID" id="116531718"/>
<dbReference type="RefSeq" id="XP_032106487.1">
    <property type="nucleotide sequence ID" value="XM_032250596.1"/>
</dbReference>
<evidence type="ECO:0000256" key="11">
    <source>
        <dbReference type="ARBA" id="ARBA00022776"/>
    </source>
</evidence>
<comment type="similarity">
    <text evidence="5">Belongs to the CLASP family.</text>
</comment>
<dbReference type="InterPro" id="IPR011989">
    <property type="entry name" value="ARM-like"/>
</dbReference>
<keyword evidence="6" id="KW-0158">Chromosome</keyword>
<dbReference type="GO" id="GO:0030010">
    <property type="term" value="P:establishment of cell polarity"/>
    <property type="evidence" value="ECO:0007669"/>
    <property type="project" value="UniProtKB-ARBA"/>
</dbReference>
<dbReference type="GO" id="GO:0007020">
    <property type="term" value="P:microtubule nucleation"/>
    <property type="evidence" value="ECO:0007669"/>
    <property type="project" value="UniProtKB-ARBA"/>
</dbReference>
<evidence type="ECO:0000256" key="17">
    <source>
        <dbReference type="ARBA" id="ARBA00055763"/>
    </source>
</evidence>
<feature type="compositionally biased region" description="Gly residues" evidence="21">
    <location>
        <begin position="721"/>
        <end position="730"/>
    </location>
</feature>
<keyword evidence="7" id="KW-0963">Cytoplasm</keyword>
<dbReference type="InterPro" id="IPR016024">
    <property type="entry name" value="ARM-type_fold"/>
</dbReference>
<feature type="repeat" description="HEAT" evidence="20">
    <location>
        <begin position="168"/>
        <end position="206"/>
    </location>
</feature>
<proteinExistence type="inferred from homology"/>
<evidence type="ECO:0000256" key="1">
    <source>
        <dbReference type="ARBA" id="ARBA00004186"/>
    </source>
</evidence>
<protein>
    <recommendedName>
        <fullName evidence="18">CLIP-associating protein 1</fullName>
    </recommendedName>
    <alternativeName>
        <fullName evidence="19">Cytoplasmic linker-associated protein 1</fullName>
    </alternativeName>
</protein>
<keyword evidence="9" id="KW-0493">Microtubule</keyword>
<evidence type="ECO:0000256" key="8">
    <source>
        <dbReference type="ARBA" id="ARBA00022618"/>
    </source>
</evidence>
<evidence type="ECO:0000259" key="22">
    <source>
        <dbReference type="SMART" id="SM01349"/>
    </source>
</evidence>
<dbReference type="FunFam" id="1.25.10.10:FF:000031">
    <property type="entry name" value="CLIP-associating protein 1 isoform 2"/>
    <property type="match status" value="1"/>
</dbReference>
<evidence type="ECO:0000256" key="5">
    <source>
        <dbReference type="ARBA" id="ARBA00009549"/>
    </source>
</evidence>
<keyword evidence="10" id="KW-0677">Repeat</keyword>
<dbReference type="GO" id="GO:0040001">
    <property type="term" value="P:establishment of mitotic spindle localization"/>
    <property type="evidence" value="ECO:0007669"/>
    <property type="project" value="TreeGrafter"/>
</dbReference>
<feature type="region of interest" description="Disordered" evidence="21">
    <location>
        <begin position="1126"/>
        <end position="1170"/>
    </location>
</feature>
<dbReference type="GO" id="GO:0045180">
    <property type="term" value="C:basal cortex"/>
    <property type="evidence" value="ECO:0007669"/>
    <property type="project" value="TreeGrafter"/>
</dbReference>
<dbReference type="Pfam" id="PF23271">
    <property type="entry name" value="HEAT_GCN1"/>
    <property type="match status" value="1"/>
</dbReference>
<keyword evidence="16" id="KW-0137">Centromere</keyword>
<dbReference type="GO" id="GO:1903690">
    <property type="term" value="P:negative regulation of wound healing, spreading of epidermal cells"/>
    <property type="evidence" value="ECO:0007669"/>
    <property type="project" value="UniProtKB-ARBA"/>
</dbReference>
<dbReference type="GO" id="GO:0090091">
    <property type="term" value="P:positive regulation of extracellular matrix disassembly"/>
    <property type="evidence" value="ECO:0007669"/>
    <property type="project" value="UniProtKB-ARBA"/>
</dbReference>
<evidence type="ECO:0000256" key="13">
    <source>
        <dbReference type="ARBA" id="ARBA00023034"/>
    </source>
</evidence>
<feature type="compositionally biased region" description="Polar residues" evidence="21">
    <location>
        <begin position="749"/>
        <end position="758"/>
    </location>
</feature>
<evidence type="ECO:0000256" key="18">
    <source>
        <dbReference type="ARBA" id="ARBA00071710"/>
    </source>
</evidence>
<dbReference type="GO" id="GO:0007030">
    <property type="term" value="P:Golgi organization"/>
    <property type="evidence" value="ECO:0007669"/>
    <property type="project" value="UniProtKB-ARBA"/>
</dbReference>
<dbReference type="PROSITE" id="PS50077">
    <property type="entry name" value="HEAT_REPEAT"/>
    <property type="match status" value="1"/>
</dbReference>
<dbReference type="PANTHER" id="PTHR21567:SF28">
    <property type="entry name" value="CLIP-ASSOCIATING PROTEIN 1"/>
    <property type="match status" value="1"/>
</dbReference>
<dbReference type="GO" id="GO:0006903">
    <property type="term" value="P:vesicle targeting"/>
    <property type="evidence" value="ECO:0007669"/>
    <property type="project" value="UniProtKB-ARBA"/>
</dbReference>
<dbReference type="GO" id="GO:0051893">
    <property type="term" value="P:regulation of focal adhesion assembly"/>
    <property type="evidence" value="ECO:0007669"/>
    <property type="project" value="UniProtKB-ARBA"/>
</dbReference>
<sequence length="1575" mass="173895">MEPRMESCLAQVLQKDVGKRLQVGQELIDYFSDKQKSADLEHDQTMLDKLVDGLATSWVNSSNYKVVLLGMDILSALVTRLQDRFKAQIGTVLPSLIDRLGDAKDSVREQDQTLLLKIMDQAANPQYVWDRMLGGFKHKNFRTREGICLCLIATLNASGAQTLTLSKIVPHICNLLGDPNSQVRDAAINSLVEIYRHVGERVRADLSKKGLPQSRLNVIFTKFDEVQKSGNMIQSANDKNFDDEDSVDGNRPSSASSTSSKAPPSSRRNVGMGTTRRLGSSTLGSKSSAAKEGAGAVDEEDFIKAFDDVPVVQIYSSRDLEESINKIREILSDDKHDWEQRVNALKKIRSLLLAGAAEYDNFFQHLRLLDGAFKLSAKDLRSQVVREACITLGHLSSVLGNKFDHGAEAIMPTIFNLIPNSAKIMATSGVVAVRLIIRHTHIPRLIPVITSNCTSKSVAVRRRCFEFLDLLLQEWQTHSLERHISVLAETIKKGIHDADSEARIEARKCYWGFHSHFSREAEHLYHTLESSYQKALQSHLKNSDSIVSLPQSDRSSSSSQESLNRPLSAKRSPTGSTTSRGSTVSTKSVSTTGSLQRSRSDIDVNAAASAKSKVSSSSGTTPFSSAAALPPGSYASLESRHMREDMEYVGLDSDGTTTKAEGRIRTRRQSSGSATNVASTPSDNRGRSRAKVVSQSQRSRSANPAGAGSRSSSPGKLLGSSYGGLAGGSSRGPPVTPSSEKRSKIPRSQGCSRETSPNRIGLARSSRIPRPSMSQGCSRDTSRESSRDTSPARGFPPLASRRHSRSTSALSTAESVGQSDRFGLGQPGRIPGSVNAMRVLSTSTDLEAAVADALKKPVRRRYEPYGMYSDDDANSDASSVCSERSYGSRNGGIPHYLRQTEDVAEVLNHCASSNWSERKEGLLGLQNLLKSQRTLSRVELKRLCEIFTRMFADPHSKRVFSMFLETLVDFIIIHKDDLQDWLFVLLTQLLKKMGADLLGSVQAKVQKALDVTRDSFPFDQQFNILMRFIVDQTQTPNLKVKVAILKYIESLARQMDPTDFVNSSETRLAVSRIITWTTEPKSSDVRKAAQIVLISLFELNTPEFTMLLGALPKTFQDGATKLLHNHLKNSSNTSVGSPSNTIGRTPSRHTSSRTSPLTSPTNCSHGGLSPSMLDYDTENLNSEEIYSSLRGVTEAIEKFSFRSQEDLNEPIKRDGKKECDIVSRDGGAASPATEGRGGSEVEGGRTALDNKTSLLNTQPPRAFPGPRAREYSPYPYSDAINTYDKTALKEAVFDDDMEQLRDVEYSELRFLKRTWRRKDVPFCHRNRVHSPTVPIDHSDLVADLLKELSNHNERVEERKGALLELLKITREDSLGVWEEHFKTILLLLLETLGDKDHSIRALALRVLREILRNQPARFKNYAELTIMKTLEAHKDSHKEVVRAAEEAASTLASSIHPEQCIKVLCPIIQTADYPINLAAIKMQTKVVERIAKESLLQLLADIIPGLLQGYDNTESSVRKASVFCLVAIYSVIGEDLKPHLAQLTGSKMKLLNLYIKRAQTTNSNSSSSSDVSTHS</sequence>
<accession>A0A6J3FMF3</accession>
<evidence type="ECO:0000256" key="20">
    <source>
        <dbReference type="PROSITE-ProRule" id="PRU00103"/>
    </source>
</evidence>
<keyword evidence="13" id="KW-0333">Golgi apparatus</keyword>
<evidence type="ECO:0000256" key="21">
    <source>
        <dbReference type="SAM" id="MobiDB-lite"/>
    </source>
</evidence>
<dbReference type="InterPro" id="IPR048491">
    <property type="entry name" value="XMAP215_CLASP_TOG"/>
</dbReference>
<feature type="domain" description="TOG" evidence="22">
    <location>
        <begin position="319"/>
        <end position="551"/>
    </location>
</feature>
<dbReference type="GO" id="GO:0002162">
    <property type="term" value="F:dystroglycan binding"/>
    <property type="evidence" value="ECO:0007669"/>
    <property type="project" value="UniProtKB-ARBA"/>
</dbReference>
<evidence type="ECO:0000256" key="10">
    <source>
        <dbReference type="ARBA" id="ARBA00022737"/>
    </source>
</evidence>
<dbReference type="PANTHER" id="PTHR21567">
    <property type="entry name" value="CLASP"/>
    <property type="match status" value="1"/>
</dbReference>
<dbReference type="Gene3D" id="1.25.10.10">
    <property type="entry name" value="Leucine-rich Repeat Variant"/>
    <property type="match status" value="4"/>
</dbReference>
<feature type="region of interest" description="Disordered" evidence="21">
    <location>
        <begin position="1257"/>
        <end position="1276"/>
    </location>
</feature>
<dbReference type="GO" id="GO:0051497">
    <property type="term" value="P:negative regulation of stress fiber assembly"/>
    <property type="evidence" value="ECO:0007669"/>
    <property type="project" value="UniProtKB-ARBA"/>
</dbReference>
<comment type="subcellular location">
    <subcellularLocation>
        <location evidence="4">Chromosome</location>
        <location evidence="4">Centromere</location>
        <location evidence="4">Kinetochore</location>
    </subcellularLocation>
    <subcellularLocation>
        <location evidence="2">Cytoplasm</location>
        <location evidence="2">Cytoskeleton</location>
        <location evidence="2">Microtubule organizing center</location>
        <location evidence="2">Centrosome</location>
    </subcellularLocation>
    <subcellularLocation>
        <location evidence="1">Cytoplasm</location>
        <location evidence="1">Cytoskeleton</location>
        <location evidence="1">Spindle</location>
    </subcellularLocation>
    <subcellularLocation>
        <location evidence="3">Golgi apparatus</location>
        <location evidence="3">trans-Golgi network</location>
    </subcellularLocation>
</comment>
<keyword evidence="23" id="KW-1185">Reference proteome</keyword>
<dbReference type="FunFam" id="1.25.10.10:FF:000005">
    <property type="entry name" value="CLIP-associating protein 1 isoform 2"/>
    <property type="match status" value="1"/>
</dbReference>
<keyword evidence="8" id="KW-0132">Cell division</keyword>
<keyword evidence="15" id="KW-0131">Cell cycle</keyword>
<evidence type="ECO:0000313" key="24">
    <source>
        <dbReference type="RefSeq" id="XP_032106487.1"/>
    </source>
</evidence>
<feature type="compositionally biased region" description="Low complexity" evidence="21">
    <location>
        <begin position="548"/>
        <end position="594"/>
    </location>
</feature>
<feature type="region of interest" description="Disordered" evidence="21">
    <location>
        <begin position="647"/>
        <end position="832"/>
    </location>
</feature>
<dbReference type="GO" id="GO:0090307">
    <property type="term" value="P:mitotic spindle assembly"/>
    <property type="evidence" value="ECO:0007669"/>
    <property type="project" value="TreeGrafter"/>
</dbReference>
<evidence type="ECO:0000256" key="19">
    <source>
        <dbReference type="ARBA" id="ARBA00083433"/>
    </source>
</evidence>
<name>A0A6J3FMF3_SAPAP</name>
<gene>
    <name evidence="24" type="primary">CLASP1</name>
</gene>
<dbReference type="GO" id="GO:0007026">
    <property type="term" value="P:negative regulation of microtubule depolymerization"/>
    <property type="evidence" value="ECO:0007669"/>
    <property type="project" value="UniProtKB-ARBA"/>
</dbReference>
<evidence type="ECO:0000256" key="16">
    <source>
        <dbReference type="ARBA" id="ARBA00023328"/>
    </source>
</evidence>
<dbReference type="GO" id="GO:0045921">
    <property type="term" value="P:positive regulation of exocytosis"/>
    <property type="evidence" value="ECO:0007669"/>
    <property type="project" value="UniProtKB-ARBA"/>
</dbReference>
<feature type="compositionally biased region" description="Low complexity" evidence="21">
    <location>
        <begin position="251"/>
        <end position="268"/>
    </location>
</feature>
<dbReference type="GO" id="GO:0051301">
    <property type="term" value="P:cell division"/>
    <property type="evidence" value="ECO:0007669"/>
    <property type="project" value="UniProtKB-KW"/>
</dbReference>
<feature type="region of interest" description="Disordered" evidence="21">
    <location>
        <begin position="543"/>
        <end position="632"/>
    </location>
</feature>
<keyword evidence="11" id="KW-0498">Mitosis</keyword>
<evidence type="ECO:0000256" key="12">
    <source>
        <dbReference type="ARBA" id="ARBA00022838"/>
    </source>
</evidence>
<keyword evidence="14" id="KW-0206">Cytoskeleton</keyword>
<dbReference type="SUPFAM" id="SSF48371">
    <property type="entry name" value="ARM repeat"/>
    <property type="match status" value="2"/>
</dbReference>
<dbReference type="GO" id="GO:0005881">
    <property type="term" value="C:cytoplasmic microtubule"/>
    <property type="evidence" value="ECO:0007669"/>
    <property type="project" value="TreeGrafter"/>
</dbReference>
<comment type="function">
    <text evidence="17">Microtubule plus-end tracking protein that promotes the stabilization of dynamic microtubules. Involved in the nucleation of noncentrosomal microtubules originating from the trans-Golgi network (TGN). Required for the polarization of the cytoplasmic microtubule arrays in migrating cells towards the leading edge of the cell. May act at the cell cortex to enhance the frequency of rescue of depolymerizing microtubules by attaching their plus-ends to cortical platforms composed of ERC1 and PHLDB2. This cortical microtubule stabilizing activity is regulated at least in part by phosphatidylinositol 3-kinase signaling. Also performs a similar stabilizing function at the kinetochore which is essential for the bipolar alignment of chromosomes on the mitotic spindle.</text>
</comment>
<dbReference type="GO" id="GO:0005813">
    <property type="term" value="C:centrosome"/>
    <property type="evidence" value="ECO:0007669"/>
    <property type="project" value="UniProtKB-SubCell"/>
</dbReference>
<feature type="compositionally biased region" description="Low complexity" evidence="21">
    <location>
        <begin position="1152"/>
        <end position="1161"/>
    </location>
</feature>
<evidence type="ECO:0000256" key="9">
    <source>
        <dbReference type="ARBA" id="ARBA00022701"/>
    </source>
</evidence>
<dbReference type="InterPro" id="IPR024395">
    <property type="entry name" value="CLASP_N_dom"/>
</dbReference>
<dbReference type="GO" id="GO:0005794">
    <property type="term" value="C:Golgi apparatus"/>
    <property type="evidence" value="ECO:0007669"/>
    <property type="project" value="UniProtKB-SubCell"/>
</dbReference>
<reference evidence="24" key="1">
    <citation type="submission" date="2025-08" db="UniProtKB">
        <authorList>
            <consortium name="RefSeq"/>
        </authorList>
    </citation>
    <scope>IDENTIFICATION</scope>
    <source>
        <tissue evidence="24">Blood</tissue>
    </source>
</reference>
<dbReference type="Pfam" id="PF21041">
    <property type="entry name" value="XMAP215_CLASP_TOG"/>
    <property type="match status" value="1"/>
</dbReference>
<evidence type="ECO:0000256" key="7">
    <source>
        <dbReference type="ARBA" id="ARBA00022490"/>
    </source>
</evidence>
<feature type="domain" description="TOG" evidence="22">
    <location>
        <begin position="1330"/>
        <end position="1564"/>
    </location>
</feature>
<dbReference type="InterPro" id="IPR057546">
    <property type="entry name" value="HEAT_GCN1"/>
</dbReference>
<dbReference type="GO" id="GO:0010458">
    <property type="term" value="P:exit from mitosis"/>
    <property type="evidence" value="ECO:0007669"/>
    <property type="project" value="UniProtKB-ARBA"/>
</dbReference>
<dbReference type="Pfam" id="PF21040">
    <property type="entry name" value="CEP104-like_TOG"/>
    <property type="match status" value="1"/>
</dbReference>
<evidence type="ECO:0000256" key="6">
    <source>
        <dbReference type="ARBA" id="ARBA00022454"/>
    </source>
</evidence>
<dbReference type="GO" id="GO:0072686">
    <property type="term" value="C:mitotic spindle"/>
    <property type="evidence" value="ECO:0007669"/>
    <property type="project" value="TreeGrafter"/>
</dbReference>
<dbReference type="InterPro" id="IPR021133">
    <property type="entry name" value="HEAT_type_2"/>
</dbReference>
<dbReference type="Pfam" id="PF12348">
    <property type="entry name" value="CLASP_N"/>
    <property type="match status" value="1"/>
</dbReference>
<feature type="compositionally biased region" description="Polar residues" evidence="21">
    <location>
        <begin position="669"/>
        <end position="683"/>
    </location>
</feature>
<keyword evidence="12" id="KW-0995">Kinetochore</keyword>
<dbReference type="InterPro" id="IPR034085">
    <property type="entry name" value="TOG"/>
</dbReference>
<evidence type="ECO:0000256" key="2">
    <source>
        <dbReference type="ARBA" id="ARBA00004300"/>
    </source>
</evidence>
<dbReference type="CTD" id="23332"/>
<dbReference type="SMART" id="SM01349">
    <property type="entry name" value="TOG"/>
    <property type="match status" value="4"/>
</dbReference>
<feature type="region of interest" description="Disordered" evidence="21">
    <location>
        <begin position="235"/>
        <end position="292"/>
    </location>
</feature>
<feature type="compositionally biased region" description="Low complexity" evidence="21">
    <location>
        <begin position="698"/>
        <end position="720"/>
    </location>
</feature>
<feature type="compositionally biased region" description="Low complexity" evidence="21">
    <location>
        <begin position="606"/>
        <end position="628"/>
    </location>
</feature>
<evidence type="ECO:0000256" key="15">
    <source>
        <dbReference type="ARBA" id="ARBA00023306"/>
    </source>
</evidence>
<feature type="domain" description="TOG" evidence="22">
    <location>
        <begin position="1"/>
        <end position="232"/>
    </location>
</feature>
<feature type="compositionally biased region" description="Polar residues" evidence="21">
    <location>
        <begin position="1128"/>
        <end position="1143"/>
    </location>
</feature>
<feature type="domain" description="TOG" evidence="22">
    <location>
        <begin position="895"/>
        <end position="1133"/>
    </location>
</feature>
<dbReference type="FunFam" id="1.25.10.10:FF:000001">
    <property type="entry name" value="CLIP-associating protein 1 isoform 2"/>
    <property type="match status" value="1"/>
</dbReference>
<dbReference type="GO" id="GO:0010634">
    <property type="term" value="P:positive regulation of epithelial cell migration"/>
    <property type="evidence" value="ECO:0007669"/>
    <property type="project" value="UniProtKB-ARBA"/>
</dbReference>
<evidence type="ECO:0000313" key="23">
    <source>
        <dbReference type="Proteomes" id="UP000504640"/>
    </source>
</evidence>